<evidence type="ECO:0000313" key="3">
    <source>
        <dbReference type="Proteomes" id="UP000288178"/>
    </source>
</evidence>
<keyword evidence="1" id="KW-1133">Transmembrane helix</keyword>
<dbReference type="EMBL" id="SACT01000007">
    <property type="protein sequence ID" value="RVT49724.1"/>
    <property type="molecule type" value="Genomic_DNA"/>
</dbReference>
<proteinExistence type="predicted"/>
<comment type="caution">
    <text evidence="2">The sequence shown here is derived from an EMBL/GenBank/DDBJ whole genome shotgun (WGS) entry which is preliminary data.</text>
</comment>
<sequence length="243" mass="26231">MNRPATTEPRSPMPMHADSIRSNQRGLTLVELMVGLAVGLFVLAGATLVVSSQLNDNRTLLLETQIQQDLRASADIIAREIRRAGAHGSPSQLIVTVGGPAPVRNGFADVAIAGTSEITFNYRRNQQQGPYGFRLSDDGVIQTLLGNGGWQALTDGNTMRVTELTVTAMPETVAQIQCPKACSADPEDTACWPSLAVRSYQIDIVARAATDPRIQRSIRSVVRVRNDDLRFNDPLNPALACPA</sequence>
<name>A0A437JS47_9BURK</name>
<dbReference type="NCBIfam" id="TIGR02532">
    <property type="entry name" value="IV_pilin_GFxxxE"/>
    <property type="match status" value="1"/>
</dbReference>
<accession>A0A437JS47</accession>
<keyword evidence="3" id="KW-1185">Reference proteome</keyword>
<dbReference type="Pfam" id="PF07963">
    <property type="entry name" value="N_methyl"/>
    <property type="match status" value="1"/>
</dbReference>
<dbReference type="Proteomes" id="UP000288178">
    <property type="component" value="Unassembled WGS sequence"/>
</dbReference>
<dbReference type="PROSITE" id="PS00409">
    <property type="entry name" value="PROKAR_NTER_METHYL"/>
    <property type="match status" value="1"/>
</dbReference>
<organism evidence="2 3">
    <name type="scientific">Rubrivivax albus</name>
    <dbReference type="NCBI Taxonomy" id="2499835"/>
    <lineage>
        <taxon>Bacteria</taxon>
        <taxon>Pseudomonadati</taxon>
        <taxon>Pseudomonadota</taxon>
        <taxon>Betaproteobacteria</taxon>
        <taxon>Burkholderiales</taxon>
        <taxon>Sphaerotilaceae</taxon>
        <taxon>Rubrivivax</taxon>
    </lineage>
</organism>
<gene>
    <name evidence="2" type="ORF">ENE75_18960</name>
</gene>
<dbReference type="AlphaFoldDB" id="A0A437JS47"/>
<reference evidence="2 3" key="1">
    <citation type="submission" date="2019-01" db="EMBL/GenBank/DDBJ databases">
        <authorList>
            <person name="Chen W.-M."/>
        </authorList>
    </citation>
    <scope>NUCLEOTIDE SEQUENCE [LARGE SCALE GENOMIC DNA]</scope>
    <source>
        <strain evidence="2 3">ICH-3</strain>
    </source>
</reference>
<protein>
    <submittedName>
        <fullName evidence="2">Prepilin-type N-terminal cleavage/methylation domain-containing protein</fullName>
    </submittedName>
</protein>
<keyword evidence="1" id="KW-0812">Transmembrane</keyword>
<evidence type="ECO:0000313" key="2">
    <source>
        <dbReference type="EMBL" id="RVT49724.1"/>
    </source>
</evidence>
<dbReference type="InterPro" id="IPR012902">
    <property type="entry name" value="N_methyl_site"/>
</dbReference>
<feature type="transmembrane region" description="Helical" evidence="1">
    <location>
        <begin position="29"/>
        <end position="50"/>
    </location>
</feature>
<evidence type="ECO:0000256" key="1">
    <source>
        <dbReference type="SAM" id="Phobius"/>
    </source>
</evidence>
<keyword evidence="1" id="KW-0472">Membrane</keyword>